<dbReference type="SUPFAM" id="SSF51735">
    <property type="entry name" value="NAD(P)-binding Rossmann-fold domains"/>
    <property type="match status" value="1"/>
</dbReference>
<organism evidence="4 5">
    <name type="scientific">Motilibacter deserti</name>
    <dbReference type="NCBI Taxonomy" id="2714956"/>
    <lineage>
        <taxon>Bacteria</taxon>
        <taxon>Bacillati</taxon>
        <taxon>Actinomycetota</taxon>
        <taxon>Actinomycetes</taxon>
        <taxon>Motilibacterales</taxon>
        <taxon>Motilibacteraceae</taxon>
        <taxon>Motilibacter</taxon>
    </lineage>
</organism>
<evidence type="ECO:0000256" key="2">
    <source>
        <dbReference type="ARBA" id="ARBA00022857"/>
    </source>
</evidence>
<evidence type="ECO:0000313" key="4">
    <source>
        <dbReference type="EMBL" id="NHC15027.1"/>
    </source>
</evidence>
<dbReference type="InterPro" id="IPR036291">
    <property type="entry name" value="NAD(P)-bd_dom_sf"/>
</dbReference>
<dbReference type="EMBL" id="JAANNP010000014">
    <property type="protein sequence ID" value="NHC15027.1"/>
    <property type="molecule type" value="Genomic_DNA"/>
</dbReference>
<dbReference type="PANTHER" id="PTHR42748">
    <property type="entry name" value="NITROGEN METABOLITE REPRESSION PROTEIN NMRA FAMILY MEMBER"/>
    <property type="match status" value="1"/>
</dbReference>
<protein>
    <submittedName>
        <fullName evidence="4">NmrA/HSCARG family protein</fullName>
    </submittedName>
</protein>
<dbReference type="InterPro" id="IPR051164">
    <property type="entry name" value="NmrA-like_oxidored"/>
</dbReference>
<dbReference type="Proteomes" id="UP000800981">
    <property type="component" value="Unassembled WGS sequence"/>
</dbReference>
<dbReference type="CDD" id="cd05251">
    <property type="entry name" value="NmrA_like_SDR_a"/>
    <property type="match status" value="1"/>
</dbReference>
<reference evidence="4 5" key="1">
    <citation type="submission" date="2020-03" db="EMBL/GenBank/DDBJ databases">
        <title>Two novel Motilibacter sp.</title>
        <authorList>
            <person name="Liu S."/>
        </authorList>
    </citation>
    <scope>NUCLEOTIDE SEQUENCE [LARGE SCALE GENOMIC DNA]</scope>
    <source>
        <strain evidence="4 5">E257</strain>
    </source>
</reference>
<evidence type="ECO:0000259" key="3">
    <source>
        <dbReference type="Pfam" id="PF05368"/>
    </source>
</evidence>
<comment type="similarity">
    <text evidence="1">Belongs to the NmrA-type oxidoreductase family.</text>
</comment>
<dbReference type="Gene3D" id="3.90.25.10">
    <property type="entry name" value="UDP-galactose 4-epimerase, domain 1"/>
    <property type="match status" value="1"/>
</dbReference>
<dbReference type="Pfam" id="PF05368">
    <property type="entry name" value="NmrA"/>
    <property type="match status" value="1"/>
</dbReference>
<name>A0ABX0GVP9_9ACTN</name>
<feature type="domain" description="NmrA-like" evidence="3">
    <location>
        <begin position="4"/>
        <end position="302"/>
    </location>
</feature>
<accession>A0ABX0GVP9</accession>
<dbReference type="RefSeq" id="WP_166283099.1">
    <property type="nucleotide sequence ID" value="NZ_JAANNP010000014.1"/>
</dbReference>
<dbReference type="Gene3D" id="3.40.50.720">
    <property type="entry name" value="NAD(P)-binding Rossmann-like Domain"/>
    <property type="match status" value="1"/>
</dbReference>
<evidence type="ECO:0000256" key="1">
    <source>
        <dbReference type="ARBA" id="ARBA00006328"/>
    </source>
</evidence>
<evidence type="ECO:0000313" key="5">
    <source>
        <dbReference type="Proteomes" id="UP000800981"/>
    </source>
</evidence>
<keyword evidence="2" id="KW-0521">NADP</keyword>
<sequence>MPATQLITVIGATGTQGGAVARALLADGTFAVRAVTRDATSAKAQALTGLGAEVVEAELTDEDSLRKAFDGAYGAYVVTPFWEHRSPERELTEVRTLISAARATQLQHVVWSTLEDTREAIPASDTRMPLLGDGRGEAYRVPHFDVKGGAADALFAESGLPVTYLLMSFYWDQLLGDLKPQRDDDGTLALHLPVGTAPVAGIASDDIGRTVLGILQQPSQTIGARIPAVSDILTGQEMAAAFTTVLGEDVAYRPLTAEQFRGFGFPGADELGNMFQYYAEFPDSYNGRRDLETAHAVNPRWLRLTDFLAAHPEDVAAIRG</sequence>
<proteinExistence type="inferred from homology"/>
<dbReference type="PANTHER" id="PTHR42748:SF7">
    <property type="entry name" value="NMRA LIKE REDOX SENSOR 1-RELATED"/>
    <property type="match status" value="1"/>
</dbReference>
<dbReference type="InterPro" id="IPR008030">
    <property type="entry name" value="NmrA-like"/>
</dbReference>
<comment type="caution">
    <text evidence="4">The sequence shown here is derived from an EMBL/GenBank/DDBJ whole genome shotgun (WGS) entry which is preliminary data.</text>
</comment>
<gene>
    <name evidence="4" type="ORF">G9H71_14655</name>
</gene>
<keyword evidence="5" id="KW-1185">Reference proteome</keyword>